<dbReference type="AlphaFoldDB" id="A0A1M5RI33"/>
<accession>A0A1M5RI33</accession>
<sequence length="69" mass="7880">MAKELRTAQELSDMIVSALGVNGVEISIRNDHAFGWQPTVNSCPGDKIFFQRRVEEIANRLRFQFDLRG</sequence>
<proteinExistence type="predicted"/>
<protein>
    <submittedName>
        <fullName evidence="1">Uncharacterized protein</fullName>
    </submittedName>
</protein>
<dbReference type="EMBL" id="LT670818">
    <property type="protein sequence ID" value="SHH25911.1"/>
    <property type="molecule type" value="Genomic_DNA"/>
</dbReference>
<evidence type="ECO:0000313" key="2">
    <source>
        <dbReference type="Proteomes" id="UP000190675"/>
    </source>
</evidence>
<organism evidence="1 2">
    <name type="scientific">Bradyrhizobium erythrophlei</name>
    <dbReference type="NCBI Taxonomy" id="1437360"/>
    <lineage>
        <taxon>Bacteria</taxon>
        <taxon>Pseudomonadati</taxon>
        <taxon>Pseudomonadota</taxon>
        <taxon>Alphaproteobacteria</taxon>
        <taxon>Hyphomicrobiales</taxon>
        <taxon>Nitrobacteraceae</taxon>
        <taxon>Bradyrhizobium</taxon>
    </lineage>
</organism>
<name>A0A1M5RI33_9BRAD</name>
<gene>
    <name evidence="1" type="ORF">SAMN05444169_6580</name>
</gene>
<evidence type="ECO:0000313" key="1">
    <source>
        <dbReference type="EMBL" id="SHH25911.1"/>
    </source>
</evidence>
<reference evidence="1 2" key="1">
    <citation type="submission" date="2016-11" db="EMBL/GenBank/DDBJ databases">
        <authorList>
            <person name="Jaros S."/>
            <person name="Januszkiewicz K."/>
            <person name="Wedrychowicz H."/>
        </authorList>
    </citation>
    <scope>NUCLEOTIDE SEQUENCE [LARGE SCALE GENOMIC DNA]</scope>
    <source>
        <strain evidence="1 2">GAS242</strain>
    </source>
</reference>
<dbReference type="Proteomes" id="UP000190675">
    <property type="component" value="Chromosome I"/>
</dbReference>